<proteinExistence type="predicted"/>
<dbReference type="Proteomes" id="UP000285310">
    <property type="component" value="Unassembled WGS sequence"/>
</dbReference>
<feature type="transmembrane region" description="Helical" evidence="1">
    <location>
        <begin position="50"/>
        <end position="68"/>
    </location>
</feature>
<dbReference type="AlphaFoldDB" id="A0A423PR59"/>
<feature type="transmembrane region" description="Helical" evidence="1">
    <location>
        <begin position="20"/>
        <end position="38"/>
    </location>
</feature>
<keyword evidence="1" id="KW-0812">Transmembrane</keyword>
<evidence type="ECO:0000313" key="2">
    <source>
        <dbReference type="EMBL" id="ROO28094.1"/>
    </source>
</evidence>
<comment type="caution">
    <text evidence="2">The sequence shown here is derived from an EMBL/GenBank/DDBJ whole genome shotgun (WGS) entry which is preliminary data.</text>
</comment>
<keyword evidence="3" id="KW-1185">Reference proteome</keyword>
<evidence type="ECO:0000313" key="3">
    <source>
        <dbReference type="Proteomes" id="UP000285310"/>
    </source>
</evidence>
<dbReference type="InParanoid" id="A0A423PR59"/>
<organism evidence="2 3">
    <name type="scientific">Salinisphaera japonica YTM-1</name>
    <dbReference type="NCBI Taxonomy" id="1209778"/>
    <lineage>
        <taxon>Bacteria</taxon>
        <taxon>Pseudomonadati</taxon>
        <taxon>Pseudomonadota</taxon>
        <taxon>Gammaproteobacteria</taxon>
        <taxon>Salinisphaerales</taxon>
        <taxon>Salinisphaeraceae</taxon>
        <taxon>Salinisphaera</taxon>
    </lineage>
</organism>
<name>A0A423PR59_9GAMM</name>
<accession>A0A423PR59</accession>
<reference evidence="2 3" key="1">
    <citation type="submission" date="2013-10" db="EMBL/GenBank/DDBJ databases">
        <title>Salinisphaera japonica YTM-1 Genome Sequencing.</title>
        <authorList>
            <person name="Lai Q."/>
            <person name="Li C."/>
            <person name="Shao Z."/>
        </authorList>
    </citation>
    <scope>NUCLEOTIDE SEQUENCE [LARGE SCALE GENOMIC DNA]</scope>
    <source>
        <strain evidence="2 3">YTM-1</strain>
    </source>
</reference>
<evidence type="ECO:0000256" key="1">
    <source>
        <dbReference type="SAM" id="Phobius"/>
    </source>
</evidence>
<protein>
    <submittedName>
        <fullName evidence="2">Uncharacterized protein</fullName>
    </submittedName>
</protein>
<sequence>MSQPDARPGLFERTGVIRTIIALIVLICAGLVVAEFFYAKHPHFGFDGWFAFYPLAGFVAYCFIVLAAKMLRPALRRNEDYYNERDRQALQTPMRDDDHE</sequence>
<keyword evidence="1" id="KW-0472">Membrane</keyword>
<gene>
    <name evidence="2" type="ORF">SAJA_08510</name>
</gene>
<dbReference type="OrthoDB" id="282116at2"/>
<dbReference type="EMBL" id="AYKG01000023">
    <property type="protein sequence ID" value="ROO28094.1"/>
    <property type="molecule type" value="Genomic_DNA"/>
</dbReference>
<dbReference type="RefSeq" id="WP_123658206.1">
    <property type="nucleotide sequence ID" value="NZ_AYKG01000023.1"/>
</dbReference>
<keyword evidence="1" id="KW-1133">Transmembrane helix</keyword>